<feature type="non-terminal residue" evidence="1">
    <location>
        <position position="1"/>
    </location>
</feature>
<keyword evidence="3" id="KW-1185">Reference proteome</keyword>
<dbReference type="AlphaFoldDB" id="A0A5J9SUZ0"/>
<organism evidence="1 3">
    <name type="scientific">Eragrostis curvula</name>
    <name type="common">weeping love grass</name>
    <dbReference type="NCBI Taxonomy" id="38414"/>
    <lineage>
        <taxon>Eukaryota</taxon>
        <taxon>Viridiplantae</taxon>
        <taxon>Streptophyta</taxon>
        <taxon>Embryophyta</taxon>
        <taxon>Tracheophyta</taxon>
        <taxon>Spermatophyta</taxon>
        <taxon>Magnoliopsida</taxon>
        <taxon>Liliopsida</taxon>
        <taxon>Poales</taxon>
        <taxon>Poaceae</taxon>
        <taxon>PACMAD clade</taxon>
        <taxon>Chloridoideae</taxon>
        <taxon>Eragrostideae</taxon>
        <taxon>Eragrostidinae</taxon>
        <taxon>Eragrostis</taxon>
    </lineage>
</organism>
<gene>
    <name evidence="2" type="ORF">EJB05_28774</name>
    <name evidence="1" type="ORF">EJB05_51697</name>
</gene>
<sequence>MPSDVSPGLTDRLGLIRVPFNVVVLNLDSMAIGARFHPKTAPTPSANVIPPPPSLPLGAIAPGCLPPCPGVLMPPPCPRAIPVLSQNAMCLISSQ</sequence>
<evidence type="ECO:0000313" key="3">
    <source>
        <dbReference type="Proteomes" id="UP000324897"/>
    </source>
</evidence>
<accession>A0A5J9SUZ0</accession>
<protein>
    <submittedName>
        <fullName evidence="1">Uncharacterized protein</fullName>
    </submittedName>
</protein>
<dbReference type="Gramene" id="TVU26237">
    <property type="protein sequence ID" value="TVU26237"/>
    <property type="gene ID" value="EJB05_28774"/>
</dbReference>
<dbReference type="EMBL" id="RWGY01000013">
    <property type="protein sequence ID" value="TVU26237.1"/>
    <property type="molecule type" value="Genomic_DNA"/>
</dbReference>
<proteinExistence type="predicted"/>
<evidence type="ECO:0000313" key="2">
    <source>
        <dbReference type="EMBL" id="TVU26237.1"/>
    </source>
</evidence>
<evidence type="ECO:0000313" key="1">
    <source>
        <dbReference type="EMBL" id="TVU02782.1"/>
    </source>
</evidence>
<name>A0A5J9SUZ0_9POAL</name>
<dbReference type="EMBL" id="RWGY01000276">
    <property type="protein sequence ID" value="TVU02782.1"/>
    <property type="molecule type" value="Genomic_DNA"/>
</dbReference>
<dbReference type="Proteomes" id="UP000324897">
    <property type="component" value="Chromosome 2"/>
</dbReference>
<dbReference type="Gramene" id="TVU02782">
    <property type="protein sequence ID" value="TVU02782"/>
    <property type="gene ID" value="EJB05_51697"/>
</dbReference>
<reference evidence="1 3" key="1">
    <citation type="journal article" date="2019" name="Sci. Rep.">
        <title>A high-quality genome of Eragrostis curvula grass provides insights into Poaceae evolution and supports new strategies to enhance forage quality.</title>
        <authorList>
            <person name="Carballo J."/>
            <person name="Santos B.A.C.M."/>
            <person name="Zappacosta D."/>
            <person name="Garbus I."/>
            <person name="Selva J.P."/>
            <person name="Gallo C.A."/>
            <person name="Diaz A."/>
            <person name="Albertini E."/>
            <person name="Caccamo M."/>
            <person name="Echenique V."/>
        </authorList>
    </citation>
    <scope>NUCLEOTIDE SEQUENCE [LARGE SCALE GENOMIC DNA]</scope>
    <source>
        <strain evidence="3">cv. Victoria</strain>
        <tissue evidence="1">Leaf</tissue>
    </source>
</reference>
<comment type="caution">
    <text evidence="1">The sequence shown here is derived from an EMBL/GenBank/DDBJ whole genome shotgun (WGS) entry which is preliminary data.</text>
</comment>